<feature type="compositionally biased region" description="Acidic residues" evidence="1">
    <location>
        <begin position="126"/>
        <end position="136"/>
    </location>
</feature>
<sequence>MLADFLVSSAQLTLTHTVNRPPQRSTTSHVSREIHRCLHTMAAINHFPASQLGGKATTVDEKTSFFATEDLEKESASNFSLGRSHSASVTCTHEVEGQGDDADLTTTLQSGTSHNTTTTTSINERDESDSNSDDETLATPNWLSDEDLVEIVQALIESKATDLLIDIYTAQRRWEKRQRRQQQQQQQVSTAYGFEMATGRQVAIDDDRVGGEGWRLCCE</sequence>
<reference evidence="2 3" key="1">
    <citation type="submission" date="2024-04" db="EMBL/GenBank/DDBJ databases">
        <title>Phyllosticta paracitricarpa is synonymous to the EU quarantine fungus P. citricarpa based on phylogenomic analyses.</title>
        <authorList>
            <consortium name="Lawrence Berkeley National Laboratory"/>
            <person name="Van ingen-buijs V.A."/>
            <person name="Van westerhoven A.C."/>
            <person name="Haridas S."/>
            <person name="Skiadas P."/>
            <person name="Martin F."/>
            <person name="Groenewald J.Z."/>
            <person name="Crous P.W."/>
            <person name="Seidl M.F."/>
        </authorList>
    </citation>
    <scope>NUCLEOTIDE SEQUENCE [LARGE SCALE GENOMIC DNA]</scope>
    <source>
        <strain evidence="2 3">CPC 17464</strain>
    </source>
</reference>
<dbReference type="Proteomes" id="UP001360953">
    <property type="component" value="Unassembled WGS sequence"/>
</dbReference>
<gene>
    <name evidence="2" type="ORF">J3D65DRAFT_140684</name>
</gene>
<dbReference type="RefSeq" id="XP_066650945.1">
    <property type="nucleotide sequence ID" value="XM_066793985.1"/>
</dbReference>
<evidence type="ECO:0000256" key="1">
    <source>
        <dbReference type="SAM" id="MobiDB-lite"/>
    </source>
</evidence>
<organism evidence="2 3">
    <name type="scientific">Phyllosticta citribraziliensis</name>
    <dbReference type="NCBI Taxonomy" id="989973"/>
    <lineage>
        <taxon>Eukaryota</taxon>
        <taxon>Fungi</taxon>
        <taxon>Dikarya</taxon>
        <taxon>Ascomycota</taxon>
        <taxon>Pezizomycotina</taxon>
        <taxon>Dothideomycetes</taxon>
        <taxon>Dothideomycetes incertae sedis</taxon>
        <taxon>Botryosphaeriales</taxon>
        <taxon>Phyllostictaceae</taxon>
        <taxon>Phyllosticta</taxon>
    </lineage>
</organism>
<feature type="compositionally biased region" description="Low complexity" evidence="1">
    <location>
        <begin position="105"/>
        <end position="122"/>
    </location>
</feature>
<name>A0ABR1L6N5_9PEZI</name>
<dbReference type="EMBL" id="JBBPEH010000013">
    <property type="protein sequence ID" value="KAK7530872.1"/>
    <property type="molecule type" value="Genomic_DNA"/>
</dbReference>
<dbReference type="GeneID" id="92026891"/>
<accession>A0ABR1L6N5</accession>
<feature type="region of interest" description="Disordered" evidence="1">
    <location>
        <begin position="96"/>
        <end position="139"/>
    </location>
</feature>
<proteinExistence type="predicted"/>
<evidence type="ECO:0000313" key="3">
    <source>
        <dbReference type="Proteomes" id="UP001360953"/>
    </source>
</evidence>
<protein>
    <submittedName>
        <fullName evidence="2">Uncharacterized protein</fullName>
    </submittedName>
</protein>
<keyword evidence="3" id="KW-1185">Reference proteome</keyword>
<evidence type="ECO:0000313" key="2">
    <source>
        <dbReference type="EMBL" id="KAK7530872.1"/>
    </source>
</evidence>
<comment type="caution">
    <text evidence="2">The sequence shown here is derived from an EMBL/GenBank/DDBJ whole genome shotgun (WGS) entry which is preliminary data.</text>
</comment>